<reference evidence="1" key="1">
    <citation type="submission" date="2018-10" db="EMBL/GenBank/DDBJ databases">
        <authorList>
            <person name="Aoki K."/>
        </authorList>
    </citation>
    <scope>NUCLEOTIDE SEQUENCE</scope>
</reference>
<protein>
    <submittedName>
        <fullName evidence="1">Uncharacterized protein</fullName>
    </submittedName>
</protein>
<evidence type="ECO:0000313" key="1">
    <source>
        <dbReference type="EMBL" id="VAY87575.1"/>
    </source>
</evidence>
<name>A0A3B1E6A1_9ZZZZ</name>
<dbReference type="InterPro" id="IPR011856">
    <property type="entry name" value="tRNA_endonuc-like_dom_sf"/>
</dbReference>
<dbReference type="InterPro" id="IPR011335">
    <property type="entry name" value="Restrct_endonuc-II-like"/>
</dbReference>
<dbReference type="AlphaFoldDB" id="A0A3B1E6A1"/>
<dbReference type="PANTHER" id="PTHR34039:SF1">
    <property type="entry name" value="UPF0102 PROTEIN YRAN"/>
    <property type="match status" value="1"/>
</dbReference>
<dbReference type="InterPro" id="IPR003509">
    <property type="entry name" value="UPF0102_YraN-like"/>
</dbReference>
<dbReference type="PANTHER" id="PTHR34039">
    <property type="entry name" value="UPF0102 PROTEIN YRAN"/>
    <property type="match status" value="1"/>
</dbReference>
<organism evidence="1">
    <name type="scientific">hydrothermal vent metagenome</name>
    <dbReference type="NCBI Taxonomy" id="652676"/>
    <lineage>
        <taxon>unclassified sequences</taxon>
        <taxon>metagenomes</taxon>
        <taxon>ecological metagenomes</taxon>
    </lineage>
</organism>
<dbReference type="Pfam" id="PF02021">
    <property type="entry name" value="UPF0102"/>
    <property type="match status" value="1"/>
</dbReference>
<dbReference type="SUPFAM" id="SSF52980">
    <property type="entry name" value="Restriction endonuclease-like"/>
    <property type="match status" value="1"/>
</dbReference>
<dbReference type="HAMAP" id="MF_00048">
    <property type="entry name" value="UPF0102"/>
    <property type="match status" value="1"/>
</dbReference>
<proteinExistence type="inferred from homology"/>
<sequence>MSRSKGDYFEDKAIDFLFSNGYKIIDKNFYAKKLGEIDIIATKNDVYHFVEVKSGDSFEAIYNITPNKLYKLLRSVEYYLKVKRLDVSYCVDAIIFAGEELEYLENITL</sequence>
<dbReference type="Gene3D" id="3.40.1350.10">
    <property type="match status" value="1"/>
</dbReference>
<dbReference type="GO" id="GO:0003676">
    <property type="term" value="F:nucleic acid binding"/>
    <property type="evidence" value="ECO:0007669"/>
    <property type="project" value="InterPro"/>
</dbReference>
<gene>
    <name evidence="1" type="ORF">MNB_ARC-1_477</name>
</gene>
<dbReference type="EMBL" id="UOYO01000026">
    <property type="protein sequence ID" value="VAY87575.1"/>
    <property type="molecule type" value="Genomic_DNA"/>
</dbReference>
<accession>A0A3B1E6A1</accession>
<dbReference type="NCBIfam" id="NF009152">
    <property type="entry name" value="PRK12497.2-4"/>
    <property type="match status" value="1"/>
</dbReference>